<dbReference type="Gene3D" id="3.90.1150.10">
    <property type="entry name" value="Aspartate Aminotransferase, domain 1"/>
    <property type="match status" value="1"/>
</dbReference>
<sequence length="407" mass="43970">MSRDKAIRARAKAVIPGGMWGHMDVAALPAGYPQFFASADGARVRDVDGNEYIDFMCGYGPMILGYNDPEVEAAFRLQHAALEIANGPAEVTVDLAETLVELIPAADWAMFSKNGTDATTACVTIARAQTGRSKILVANGAYHGAAPWCTPRPAGTTLEDRAHLIHYDYNDMESLNRAMERAGPDLAGIVTSAFRHDIRRDQEMPTPEFARAMRRLADAAGAALILDDVRAGFRIDLGGSWEPLGVRPDLSAWSKALGNGHPIAAVTGNDRFRDAARQVFVTGSFWCGAGAMAAALATVQKLRRIDAIRHMVRLGGMLRAGVQAQADDLGLGLRQSGPPQMPLMLFDDDPDFAKGNLFAVTALRHGVYLHPWHNMFLSAAHTEDDIERALVATQQGLDAVARQFPPT</sequence>
<evidence type="ECO:0000256" key="2">
    <source>
        <dbReference type="ARBA" id="ARBA00022898"/>
    </source>
</evidence>
<dbReference type="eggNOG" id="COG0001">
    <property type="taxonomic scope" value="Bacteria"/>
</dbReference>
<organism evidence="4 5">
    <name type="scientific">Sedimentitalea nanhaiensis</name>
    <dbReference type="NCBI Taxonomy" id="999627"/>
    <lineage>
        <taxon>Bacteria</taxon>
        <taxon>Pseudomonadati</taxon>
        <taxon>Pseudomonadota</taxon>
        <taxon>Alphaproteobacteria</taxon>
        <taxon>Rhodobacterales</taxon>
        <taxon>Paracoccaceae</taxon>
        <taxon>Sedimentitalea</taxon>
    </lineage>
</organism>
<keyword evidence="2 3" id="KW-0663">Pyridoxal phosphate</keyword>
<dbReference type="SUPFAM" id="SSF53383">
    <property type="entry name" value="PLP-dependent transferases"/>
    <property type="match status" value="1"/>
</dbReference>
<dbReference type="Gene3D" id="3.40.640.10">
    <property type="entry name" value="Type I PLP-dependent aspartate aminotransferase-like (Major domain)"/>
    <property type="match status" value="1"/>
</dbReference>
<gene>
    <name evidence="4" type="ORF">SAMN05216236_11946</name>
</gene>
<dbReference type="STRING" id="999627.SAMN05216236_11946"/>
<keyword evidence="5" id="KW-1185">Reference proteome</keyword>
<dbReference type="InterPro" id="IPR015422">
    <property type="entry name" value="PyrdxlP-dep_Trfase_small"/>
</dbReference>
<dbReference type="InterPro" id="IPR049704">
    <property type="entry name" value="Aminotrans_3_PPA_site"/>
</dbReference>
<dbReference type="RefSeq" id="WP_027262845.1">
    <property type="nucleotide sequence ID" value="NZ_FPAW01000019.1"/>
</dbReference>
<dbReference type="InterPro" id="IPR005814">
    <property type="entry name" value="Aminotrans_3"/>
</dbReference>
<dbReference type="Proteomes" id="UP000182466">
    <property type="component" value="Unassembled WGS sequence"/>
</dbReference>
<name>A0A1I7CSG8_9RHOB</name>
<dbReference type="InterPro" id="IPR015424">
    <property type="entry name" value="PyrdxlP-dep_Trfase"/>
</dbReference>
<evidence type="ECO:0000256" key="1">
    <source>
        <dbReference type="ARBA" id="ARBA00001933"/>
    </source>
</evidence>
<evidence type="ECO:0000256" key="3">
    <source>
        <dbReference type="RuleBase" id="RU003560"/>
    </source>
</evidence>
<comment type="similarity">
    <text evidence="3">Belongs to the class-III pyridoxal-phosphate-dependent aminotransferase family.</text>
</comment>
<dbReference type="EMBL" id="FPAW01000019">
    <property type="protein sequence ID" value="SFU02362.1"/>
    <property type="molecule type" value="Genomic_DNA"/>
</dbReference>
<dbReference type="GO" id="GO:0030170">
    <property type="term" value="F:pyridoxal phosphate binding"/>
    <property type="evidence" value="ECO:0007669"/>
    <property type="project" value="InterPro"/>
</dbReference>
<dbReference type="Pfam" id="PF00202">
    <property type="entry name" value="Aminotran_3"/>
    <property type="match status" value="1"/>
</dbReference>
<dbReference type="PANTHER" id="PTHR43713:SF3">
    <property type="entry name" value="GLUTAMATE-1-SEMIALDEHYDE 2,1-AMINOMUTASE 1, CHLOROPLASTIC-RELATED"/>
    <property type="match status" value="1"/>
</dbReference>
<dbReference type="AlphaFoldDB" id="A0A1I7CSG8"/>
<dbReference type="PROSITE" id="PS00600">
    <property type="entry name" value="AA_TRANSFER_CLASS_3"/>
    <property type="match status" value="1"/>
</dbReference>
<reference evidence="4 5" key="1">
    <citation type="submission" date="2016-10" db="EMBL/GenBank/DDBJ databases">
        <authorList>
            <person name="de Groot N.N."/>
        </authorList>
    </citation>
    <scope>NUCLEOTIDE SEQUENCE [LARGE SCALE GENOMIC DNA]</scope>
    <source>
        <strain evidence="4 5">CGMCC 1.10959</strain>
    </source>
</reference>
<dbReference type="InterPro" id="IPR015421">
    <property type="entry name" value="PyrdxlP-dep_Trfase_major"/>
</dbReference>
<evidence type="ECO:0000313" key="5">
    <source>
        <dbReference type="Proteomes" id="UP000182466"/>
    </source>
</evidence>
<evidence type="ECO:0000313" key="4">
    <source>
        <dbReference type="EMBL" id="SFU02362.1"/>
    </source>
</evidence>
<dbReference type="PANTHER" id="PTHR43713">
    <property type="entry name" value="GLUTAMATE-1-SEMIALDEHYDE 2,1-AMINOMUTASE"/>
    <property type="match status" value="1"/>
</dbReference>
<dbReference type="GO" id="GO:0008483">
    <property type="term" value="F:transaminase activity"/>
    <property type="evidence" value="ECO:0007669"/>
    <property type="project" value="InterPro"/>
</dbReference>
<protein>
    <submittedName>
        <fullName evidence="4">Glutamate-1-semialdehyde 2,1-aminomutase</fullName>
    </submittedName>
</protein>
<comment type="cofactor">
    <cofactor evidence="1">
        <name>pyridoxal 5'-phosphate</name>
        <dbReference type="ChEBI" id="CHEBI:597326"/>
    </cofactor>
</comment>
<proteinExistence type="inferred from homology"/>
<accession>A0A1I7CSG8</accession>
<dbReference type="OrthoDB" id="9801052at2"/>